<dbReference type="InterPro" id="IPR010458">
    <property type="entry name" value="TRI5_ascomyc"/>
</dbReference>
<dbReference type="InterPro" id="IPR024652">
    <property type="entry name" value="Trichodiene_synth"/>
</dbReference>
<proteinExistence type="inferred from homology"/>
<evidence type="ECO:0000313" key="5">
    <source>
        <dbReference type="Proteomes" id="UP000234275"/>
    </source>
</evidence>
<evidence type="ECO:0000313" key="4">
    <source>
        <dbReference type="EMBL" id="PLB46472.1"/>
    </source>
</evidence>
<evidence type="ECO:0000256" key="1">
    <source>
        <dbReference type="ARBA" id="ARBA00007946"/>
    </source>
</evidence>
<feature type="binding site" evidence="3">
    <location>
        <position position="231"/>
    </location>
    <ligand>
        <name>Mg(2+)</name>
        <dbReference type="ChEBI" id="CHEBI:18420"/>
        <label>2</label>
    </ligand>
</feature>
<dbReference type="GO" id="GO:0045482">
    <property type="term" value="F:trichodiene synthase activity"/>
    <property type="evidence" value="ECO:0007669"/>
    <property type="project" value="InterPro"/>
</dbReference>
<dbReference type="SFLD" id="SFLDG01021">
    <property type="entry name" value="Trichodiene_Synthase_Like"/>
    <property type="match status" value="1"/>
</dbReference>
<gene>
    <name evidence="4" type="ORF">P170DRAFT_477352</name>
</gene>
<reference evidence="4 5" key="1">
    <citation type="submission" date="2016-12" db="EMBL/GenBank/DDBJ databases">
        <title>The genomes of Aspergillus section Nigri reveals drivers in fungal speciation.</title>
        <authorList>
            <consortium name="DOE Joint Genome Institute"/>
            <person name="Vesth T.C."/>
            <person name="Nybo J."/>
            <person name="Theobald S."/>
            <person name="Brandl J."/>
            <person name="Frisvad J.C."/>
            <person name="Nielsen K.F."/>
            <person name="Lyhne E.K."/>
            <person name="Kogle M.E."/>
            <person name="Kuo A."/>
            <person name="Riley R."/>
            <person name="Clum A."/>
            <person name="Nolan M."/>
            <person name="Lipzen A."/>
            <person name="Salamov A."/>
            <person name="Henrissat B."/>
            <person name="Wiebenga A."/>
            <person name="De Vries R.P."/>
            <person name="Grigoriev I.V."/>
            <person name="Mortensen U.H."/>
            <person name="Andersen M.R."/>
            <person name="Baker S.E."/>
        </authorList>
    </citation>
    <scope>NUCLEOTIDE SEQUENCE [LARGE SCALE GENOMIC DNA]</scope>
    <source>
        <strain evidence="4 5">IBT 23096</strain>
    </source>
</reference>
<feature type="binding site" evidence="3">
    <location>
        <position position="241"/>
    </location>
    <ligand>
        <name>Mg(2+)</name>
        <dbReference type="ChEBI" id="CHEBI:18420"/>
        <label>3</label>
    </ligand>
</feature>
<feature type="binding site" evidence="3">
    <location>
        <position position="166"/>
    </location>
    <ligand>
        <name>Mg(2+)</name>
        <dbReference type="ChEBI" id="CHEBI:18420"/>
        <label>1</label>
    </ligand>
</feature>
<evidence type="ECO:0000256" key="3">
    <source>
        <dbReference type="PIRSR" id="PIRSR001388-3"/>
    </source>
</evidence>
<dbReference type="Gene3D" id="1.10.600.10">
    <property type="entry name" value="Farnesyl Diphosphate Synthase"/>
    <property type="match status" value="1"/>
</dbReference>
<comment type="similarity">
    <text evidence="1">Belongs to the trichodiene synthase family.</text>
</comment>
<keyword evidence="5" id="KW-1185">Reference proteome</keyword>
<accession>A0A2I2G0R1</accession>
<dbReference type="PIRSF" id="PIRSF001388">
    <property type="entry name" value="TRI5"/>
    <property type="match status" value="1"/>
</dbReference>
<dbReference type="RefSeq" id="XP_024701774.1">
    <property type="nucleotide sequence ID" value="XM_024853447.1"/>
</dbReference>
<keyword evidence="3" id="KW-0460">Magnesium</keyword>
<dbReference type="AlphaFoldDB" id="A0A2I2G0R1"/>
<feature type="binding site" evidence="3">
    <location>
        <position position="227"/>
    </location>
    <ligand>
        <name>Mg(2+)</name>
        <dbReference type="ChEBI" id="CHEBI:18420"/>
        <label>2</label>
    </ligand>
</feature>
<sequence length="380" mass="44032">MLDKDFPVDYFVGTMVRLLDTIQHNDENYTHDERVKTLHYVYTQAASHFNQPCVRCTLDIRPQKLQAALETVTGMVVYSWVKASPGLMAALTVHYTYALFLDDGKDDPFPTMGSFFNDMADGKVQQNPWLRLVNGHFPNLLNRYGPFCALNIYRSTIDFFEGCWIEQYHFHGYRGAEDFPDFSRRMTGLGHAVGASIWPAEMFDEQRYFREITTAICMMGNWIVWINDLISFYKEFYDERDQTSLVNNYSHVDGISTTEALEKLIQDTLRESVQIMSVFKDKHPLILETLTRFMHGYVTWHLCDQRYRVNEIYEQVDRKSEVGRKFCRYFEKANKVGRIDPAEWAVPAVAGFSGSKELPDSAPKAYAEQNGLVTPPMIEL</sequence>
<name>A0A2I2G0R1_9EURO</name>
<dbReference type="Proteomes" id="UP000234275">
    <property type="component" value="Unassembled WGS sequence"/>
</dbReference>
<dbReference type="EMBL" id="MSFO01000006">
    <property type="protein sequence ID" value="PLB46472.1"/>
    <property type="molecule type" value="Genomic_DNA"/>
</dbReference>
<dbReference type="SUPFAM" id="SSF48576">
    <property type="entry name" value="Terpenoid synthases"/>
    <property type="match status" value="1"/>
</dbReference>
<protein>
    <submittedName>
        <fullName evidence="4">Trichodiene synthase</fullName>
    </submittedName>
</protein>
<feature type="binding site" evidence="3">
    <location>
        <position position="102"/>
    </location>
    <ligand>
        <name>Mg(2+)</name>
        <dbReference type="ChEBI" id="CHEBI:18420"/>
        <label>1</label>
    </ligand>
</feature>
<dbReference type="Pfam" id="PF06330">
    <property type="entry name" value="TRI5"/>
    <property type="match status" value="1"/>
</dbReference>
<dbReference type="InterPro" id="IPR008949">
    <property type="entry name" value="Isoprenoid_synthase_dom_sf"/>
</dbReference>
<dbReference type="SFLD" id="SFLDS00005">
    <property type="entry name" value="Isoprenoid_Synthase_Type_I"/>
    <property type="match status" value="1"/>
</dbReference>
<comment type="cofactor">
    <cofactor evidence="3">
        <name>Mg(2+)</name>
        <dbReference type="ChEBI" id="CHEBI:18420"/>
    </cofactor>
</comment>
<keyword evidence="2" id="KW-0456">Lyase</keyword>
<comment type="caution">
    <text evidence="4">The sequence shown here is derived from an EMBL/GenBank/DDBJ whole genome shotgun (WGS) entry which is preliminary data.</text>
</comment>
<feature type="binding site" evidence="3">
    <location>
        <position position="235"/>
    </location>
    <ligand>
        <name>Mg(2+)</name>
        <dbReference type="ChEBI" id="CHEBI:18420"/>
        <label>2</label>
    </ligand>
</feature>
<evidence type="ECO:0000256" key="2">
    <source>
        <dbReference type="ARBA" id="ARBA00023239"/>
    </source>
</evidence>
<dbReference type="VEuPathDB" id="FungiDB:P170DRAFT_477352"/>
<organism evidence="4 5">
    <name type="scientific">Aspergillus steynii IBT 23096</name>
    <dbReference type="NCBI Taxonomy" id="1392250"/>
    <lineage>
        <taxon>Eukaryota</taxon>
        <taxon>Fungi</taxon>
        <taxon>Dikarya</taxon>
        <taxon>Ascomycota</taxon>
        <taxon>Pezizomycotina</taxon>
        <taxon>Eurotiomycetes</taxon>
        <taxon>Eurotiomycetidae</taxon>
        <taxon>Eurotiales</taxon>
        <taxon>Aspergillaceae</taxon>
        <taxon>Aspergillus</taxon>
        <taxon>Aspergillus subgen. Circumdati</taxon>
    </lineage>
</organism>
<dbReference type="GO" id="GO:0016106">
    <property type="term" value="P:sesquiterpenoid biosynthetic process"/>
    <property type="evidence" value="ECO:0007669"/>
    <property type="project" value="InterPro"/>
</dbReference>
<dbReference type="GeneID" id="36561145"/>
<dbReference type="OrthoDB" id="2998174at2759"/>